<feature type="transmembrane region" description="Helical" evidence="7">
    <location>
        <begin position="158"/>
        <end position="176"/>
    </location>
</feature>
<feature type="transmembrane region" description="Helical" evidence="7">
    <location>
        <begin position="182"/>
        <end position="200"/>
    </location>
</feature>
<keyword evidence="6 7" id="KW-0472">Membrane</keyword>
<feature type="transmembrane region" description="Helical" evidence="7">
    <location>
        <begin position="12"/>
        <end position="33"/>
    </location>
</feature>
<keyword evidence="2" id="KW-1003">Cell membrane</keyword>
<feature type="transmembrane region" description="Helical" evidence="7">
    <location>
        <begin position="82"/>
        <end position="102"/>
    </location>
</feature>
<reference evidence="9 10" key="1">
    <citation type="submission" date="2019-07" db="EMBL/GenBank/DDBJ databases">
        <title>Genomic Encyclopedia of Archaeal and Bacterial Type Strains, Phase II (KMG-II): from individual species to whole genera.</title>
        <authorList>
            <person name="Goeker M."/>
        </authorList>
    </citation>
    <scope>NUCLEOTIDE SEQUENCE [LARGE SCALE GENOMIC DNA]</scope>
    <source>
        <strain evidence="9 10">ATCC BAA-1854</strain>
    </source>
</reference>
<keyword evidence="4" id="KW-0378">Hydrolase</keyword>
<dbReference type="Gene3D" id="1.20.144.10">
    <property type="entry name" value="Phosphatidic acid phosphatase type 2/haloperoxidase"/>
    <property type="match status" value="1"/>
</dbReference>
<dbReference type="OrthoDB" id="9773582at2"/>
<dbReference type="Proteomes" id="UP000317010">
    <property type="component" value="Unassembled WGS sequence"/>
</dbReference>
<proteinExistence type="predicted"/>
<dbReference type="GO" id="GO:0016787">
    <property type="term" value="F:hydrolase activity"/>
    <property type="evidence" value="ECO:0007669"/>
    <property type="project" value="UniProtKB-KW"/>
</dbReference>
<dbReference type="SUPFAM" id="SSF48317">
    <property type="entry name" value="Acid phosphatase/Vanadium-dependent haloperoxidase"/>
    <property type="match status" value="1"/>
</dbReference>
<feature type="transmembrane region" description="Helical" evidence="7">
    <location>
        <begin position="132"/>
        <end position="151"/>
    </location>
</feature>
<dbReference type="PANTHER" id="PTHR14969">
    <property type="entry name" value="SPHINGOSINE-1-PHOSPHATE PHOSPHOHYDROLASE"/>
    <property type="match status" value="1"/>
</dbReference>
<gene>
    <name evidence="9" type="ORF">JN11_01552</name>
</gene>
<evidence type="ECO:0000259" key="8">
    <source>
        <dbReference type="SMART" id="SM00014"/>
    </source>
</evidence>
<evidence type="ECO:0000256" key="3">
    <source>
        <dbReference type="ARBA" id="ARBA00022692"/>
    </source>
</evidence>
<dbReference type="AlphaFoldDB" id="A0A562UAA5"/>
<dbReference type="SMART" id="SM00014">
    <property type="entry name" value="acidPPc"/>
    <property type="match status" value="1"/>
</dbReference>
<keyword evidence="10" id="KW-1185">Reference proteome</keyword>
<dbReference type="PANTHER" id="PTHR14969:SF62">
    <property type="entry name" value="DECAPRENYLPHOSPHORYL-5-PHOSPHORIBOSE PHOSPHATASE RV3807C-RELATED"/>
    <property type="match status" value="1"/>
</dbReference>
<keyword evidence="3 7" id="KW-0812">Transmembrane</keyword>
<feature type="domain" description="Phosphatidic acid phosphatase type 2/haloperoxidase" evidence="8">
    <location>
        <begin position="82"/>
        <end position="197"/>
    </location>
</feature>
<dbReference type="Pfam" id="PF01569">
    <property type="entry name" value="PAP2"/>
    <property type="match status" value="1"/>
</dbReference>
<protein>
    <submittedName>
        <fullName evidence="9">Membrane-associated phospholipid phosphatase</fullName>
    </submittedName>
</protein>
<evidence type="ECO:0000256" key="2">
    <source>
        <dbReference type="ARBA" id="ARBA00022475"/>
    </source>
</evidence>
<dbReference type="EMBL" id="VLLI01000003">
    <property type="protein sequence ID" value="TWJ02579.1"/>
    <property type="molecule type" value="Genomic_DNA"/>
</dbReference>
<dbReference type="InterPro" id="IPR036938">
    <property type="entry name" value="PAP2/HPO_sf"/>
</dbReference>
<evidence type="ECO:0000313" key="9">
    <source>
        <dbReference type="EMBL" id="TWJ02579.1"/>
    </source>
</evidence>
<evidence type="ECO:0000256" key="5">
    <source>
        <dbReference type="ARBA" id="ARBA00022989"/>
    </source>
</evidence>
<dbReference type="RefSeq" id="WP_144911296.1">
    <property type="nucleotide sequence ID" value="NZ_VLLI01000003.1"/>
</dbReference>
<keyword evidence="5 7" id="KW-1133">Transmembrane helix</keyword>
<comment type="caution">
    <text evidence="9">The sequence shown here is derived from an EMBL/GenBank/DDBJ whole genome shotgun (WGS) entry which is preliminary data.</text>
</comment>
<name>A0A562UAA5_9SPHI</name>
<evidence type="ECO:0000313" key="10">
    <source>
        <dbReference type="Proteomes" id="UP000317010"/>
    </source>
</evidence>
<dbReference type="GO" id="GO:0005886">
    <property type="term" value="C:plasma membrane"/>
    <property type="evidence" value="ECO:0007669"/>
    <property type="project" value="UniProtKB-SubCell"/>
</dbReference>
<sequence>MNIGIKDVLKQVRLFFILYLVLLLCCLAIKLLFSKETIYFNVNSHYSDWADWLAPYFTDLGNGWTTIILALILVLFNYRKAFLLASAYAVTSLLAQIVKHIVSAPRPALFFSNRLSEIHFVKGMYLDKFDSFPSGHTVTAFSTAVVLTYLLKNKSWSILLFITAILVGCSRMYLSEHFFEDVTAGSALGVFITIFWLCWIDNKAFLHSAKWNRGLLNRKE</sequence>
<dbReference type="InterPro" id="IPR000326">
    <property type="entry name" value="PAP2/HPO"/>
</dbReference>
<accession>A0A562UAA5</accession>
<evidence type="ECO:0000256" key="1">
    <source>
        <dbReference type="ARBA" id="ARBA00004651"/>
    </source>
</evidence>
<comment type="subcellular location">
    <subcellularLocation>
        <location evidence="1">Cell membrane</location>
        <topology evidence="1">Multi-pass membrane protein</topology>
    </subcellularLocation>
</comment>
<feature type="transmembrane region" description="Helical" evidence="7">
    <location>
        <begin position="53"/>
        <end position="75"/>
    </location>
</feature>
<organism evidence="9 10">
    <name type="scientific">Mucilaginibacter frigoritolerans</name>
    <dbReference type="NCBI Taxonomy" id="652788"/>
    <lineage>
        <taxon>Bacteria</taxon>
        <taxon>Pseudomonadati</taxon>
        <taxon>Bacteroidota</taxon>
        <taxon>Sphingobacteriia</taxon>
        <taxon>Sphingobacteriales</taxon>
        <taxon>Sphingobacteriaceae</taxon>
        <taxon>Mucilaginibacter</taxon>
    </lineage>
</organism>
<evidence type="ECO:0000256" key="4">
    <source>
        <dbReference type="ARBA" id="ARBA00022801"/>
    </source>
</evidence>
<evidence type="ECO:0000256" key="7">
    <source>
        <dbReference type="SAM" id="Phobius"/>
    </source>
</evidence>
<evidence type="ECO:0000256" key="6">
    <source>
        <dbReference type="ARBA" id="ARBA00023136"/>
    </source>
</evidence>